<dbReference type="AlphaFoldDB" id="A0A9Q1ARY6"/>
<evidence type="ECO:0008006" key="5">
    <source>
        <dbReference type="Google" id="ProtNLM"/>
    </source>
</evidence>
<dbReference type="Pfam" id="PF15322">
    <property type="entry name" value="PMSI1"/>
    <property type="match status" value="1"/>
</dbReference>
<reference evidence="3" key="1">
    <citation type="journal article" date="2023" name="DNA Res.">
        <title>Chromosome-level genome assembly of Phrynocephalus forsythii using third-generation DNA sequencing and Hi-C analysis.</title>
        <authorList>
            <person name="Qi Y."/>
            <person name="Zhao W."/>
            <person name="Zhao Y."/>
            <person name="Niu C."/>
            <person name="Cao S."/>
            <person name="Zhang Y."/>
        </authorList>
    </citation>
    <scope>NUCLEOTIDE SEQUENCE</scope>
    <source>
        <tissue evidence="3">Muscle</tissue>
    </source>
</reference>
<dbReference type="InterPro" id="IPR029292">
    <property type="entry name" value="MENT"/>
</dbReference>
<evidence type="ECO:0000256" key="2">
    <source>
        <dbReference type="SAM" id="SignalP"/>
    </source>
</evidence>
<feature type="compositionally biased region" description="Low complexity" evidence="1">
    <location>
        <begin position="78"/>
        <end position="92"/>
    </location>
</feature>
<feature type="chain" id="PRO_5040462604" description="Protein MENT" evidence="2">
    <location>
        <begin position="25"/>
        <end position="247"/>
    </location>
</feature>
<evidence type="ECO:0000256" key="1">
    <source>
        <dbReference type="SAM" id="MobiDB-lite"/>
    </source>
</evidence>
<feature type="signal peptide" evidence="2">
    <location>
        <begin position="1"/>
        <end position="24"/>
    </location>
</feature>
<dbReference type="PANTHER" id="PTHR16240">
    <property type="entry name" value="PROTEIN MENT"/>
    <property type="match status" value="1"/>
</dbReference>
<dbReference type="OrthoDB" id="9425366at2759"/>
<gene>
    <name evidence="3" type="ORF">JRQ81_009214</name>
</gene>
<comment type="caution">
    <text evidence="3">The sequence shown here is derived from an EMBL/GenBank/DDBJ whole genome shotgun (WGS) entry which is preliminary data.</text>
</comment>
<dbReference type="PANTHER" id="PTHR16240:SF2">
    <property type="entry name" value="PROTEIN MENT"/>
    <property type="match status" value="1"/>
</dbReference>
<organism evidence="3 4">
    <name type="scientific">Phrynocephalus forsythii</name>
    <dbReference type="NCBI Taxonomy" id="171643"/>
    <lineage>
        <taxon>Eukaryota</taxon>
        <taxon>Metazoa</taxon>
        <taxon>Chordata</taxon>
        <taxon>Craniata</taxon>
        <taxon>Vertebrata</taxon>
        <taxon>Euteleostomi</taxon>
        <taxon>Lepidosauria</taxon>
        <taxon>Squamata</taxon>
        <taxon>Bifurcata</taxon>
        <taxon>Unidentata</taxon>
        <taxon>Episquamata</taxon>
        <taxon>Toxicofera</taxon>
        <taxon>Iguania</taxon>
        <taxon>Acrodonta</taxon>
        <taxon>Agamidae</taxon>
        <taxon>Agaminae</taxon>
        <taxon>Phrynocephalus</taxon>
    </lineage>
</organism>
<keyword evidence="4" id="KW-1185">Reference proteome</keyword>
<evidence type="ECO:0000313" key="3">
    <source>
        <dbReference type="EMBL" id="KAJ7307221.1"/>
    </source>
</evidence>
<proteinExistence type="predicted"/>
<accession>A0A9Q1ARY6</accession>
<name>A0A9Q1ARY6_9SAUR</name>
<sequence length="247" mass="27185">MALGGASLVVLLMVWLWNPRPLAGNQTEEDMVSSQASVPPELLAKAHLAAKATLEAGYTSTGELESAEVEGTAAKGISSEATPEVTPEPETSSGKESVIIVGDTRYAWQEWSPWHCNCLAGSMSRVRDITYSAPGVRLDPVQYDVLRFERQVCSYEDCQCNRTAHQCDQAVVSCAKGPMHLCALEDIHEEQDHQRRKFWARVLGGLKRLLQTLRDLFPSQGKASNDINSMEHENKSWQISLNVSKGG</sequence>
<dbReference type="EMBL" id="JAPFRF010000019">
    <property type="protein sequence ID" value="KAJ7307221.1"/>
    <property type="molecule type" value="Genomic_DNA"/>
</dbReference>
<dbReference type="Proteomes" id="UP001142489">
    <property type="component" value="Unassembled WGS sequence"/>
</dbReference>
<protein>
    <recommendedName>
        <fullName evidence="5">Protein MENT</fullName>
    </recommendedName>
</protein>
<keyword evidence="2" id="KW-0732">Signal</keyword>
<evidence type="ECO:0000313" key="4">
    <source>
        <dbReference type="Proteomes" id="UP001142489"/>
    </source>
</evidence>
<feature type="region of interest" description="Disordered" evidence="1">
    <location>
        <begin position="61"/>
        <end position="95"/>
    </location>
</feature>